<dbReference type="Proteomes" id="UP000694872">
    <property type="component" value="Unplaced"/>
</dbReference>
<dbReference type="CTD" id="10901"/>
<dbReference type="Pfam" id="PF13561">
    <property type="entry name" value="adh_short_C2"/>
    <property type="match status" value="1"/>
</dbReference>
<gene>
    <name evidence="2" type="primary">LOC106121186</name>
</gene>
<accession>A0AAJ6ZGQ4</accession>
<dbReference type="PANTHER" id="PTHR43943">
    <property type="entry name" value="DEHYDROGENASE/REDUCTASE (SDR FAMILY) MEMBER 4"/>
    <property type="match status" value="1"/>
</dbReference>
<dbReference type="PRINTS" id="PR00080">
    <property type="entry name" value="SDRFAMILY"/>
</dbReference>
<dbReference type="AlphaFoldDB" id="A0AAJ6ZGQ4"/>
<evidence type="ECO:0000256" key="1">
    <source>
        <dbReference type="ARBA" id="ARBA00006484"/>
    </source>
</evidence>
<dbReference type="PANTHER" id="PTHR43943:SF2">
    <property type="entry name" value="DEHYDROGENASE_REDUCTASE 4"/>
    <property type="match status" value="1"/>
</dbReference>
<dbReference type="GeneID" id="106121186"/>
<reference evidence="2" key="1">
    <citation type="submission" date="2025-08" db="UniProtKB">
        <authorList>
            <consortium name="RefSeq"/>
        </authorList>
    </citation>
    <scope>IDENTIFICATION</scope>
</reference>
<comment type="similarity">
    <text evidence="1">Belongs to the short-chain dehydrogenases/reductases (SDR) family.</text>
</comment>
<dbReference type="KEGG" id="pxu:106121186"/>
<evidence type="ECO:0000313" key="2">
    <source>
        <dbReference type="RefSeq" id="XP_013172154.1"/>
    </source>
</evidence>
<dbReference type="GO" id="GO:0004090">
    <property type="term" value="F:carbonyl reductase (NADPH) activity"/>
    <property type="evidence" value="ECO:0007669"/>
    <property type="project" value="TreeGrafter"/>
</dbReference>
<dbReference type="FunFam" id="3.40.50.720:FF:000084">
    <property type="entry name" value="Short-chain dehydrogenase reductase"/>
    <property type="match status" value="1"/>
</dbReference>
<dbReference type="SUPFAM" id="SSF51735">
    <property type="entry name" value="NAD(P)-binding Rossmann-fold domains"/>
    <property type="match status" value="1"/>
</dbReference>
<dbReference type="InterPro" id="IPR002347">
    <property type="entry name" value="SDR_fam"/>
</dbReference>
<dbReference type="PRINTS" id="PR00081">
    <property type="entry name" value="GDHRDH"/>
</dbReference>
<protein>
    <submittedName>
        <fullName evidence="2">Dehydrogenase/reductase SDR family member 4</fullName>
    </submittedName>
</protein>
<sequence length="279" mass="29824">MLSYKRIITNINKMTSLHQHFTSANFHSARLKGKVAIVTASSEGIGFSIAKRLGNEGASVIISSRKEENVKKATESLRNEGINVEGIVCHVSNAEHRKLLFETAKSKFGGFDIVVSNAAVNPSVSPILETEEEVWNKIFDVNVKSAWLLAKEAYPELIKRGGGSIVFVASIAAYQPMEPLGAYSVSKTTLLGLTKAIASEIVHDNIRVNCVAPGIVATKFASAITTSEAGKDKSLSIVPMKRFGKPDEIASAVAFLVSDDASYITGETLVVAGGAYAHL</sequence>
<organism evidence="2">
    <name type="scientific">Papilio xuthus</name>
    <name type="common">Asian swallowtail butterfly</name>
    <dbReference type="NCBI Taxonomy" id="66420"/>
    <lineage>
        <taxon>Eukaryota</taxon>
        <taxon>Metazoa</taxon>
        <taxon>Ecdysozoa</taxon>
        <taxon>Arthropoda</taxon>
        <taxon>Hexapoda</taxon>
        <taxon>Insecta</taxon>
        <taxon>Pterygota</taxon>
        <taxon>Neoptera</taxon>
        <taxon>Endopterygota</taxon>
        <taxon>Lepidoptera</taxon>
        <taxon>Glossata</taxon>
        <taxon>Ditrysia</taxon>
        <taxon>Papilionoidea</taxon>
        <taxon>Papilionidae</taxon>
        <taxon>Papilioninae</taxon>
        <taxon>Papilio</taxon>
    </lineage>
</organism>
<dbReference type="Gene3D" id="3.40.50.720">
    <property type="entry name" value="NAD(P)-binding Rossmann-like Domain"/>
    <property type="match status" value="1"/>
</dbReference>
<dbReference type="RefSeq" id="XP_013172154.1">
    <property type="nucleotide sequence ID" value="XM_013316700.1"/>
</dbReference>
<name>A0AAJ6ZGQ4_PAPXU</name>
<proteinExistence type="inferred from homology"/>
<dbReference type="NCBIfam" id="NF005559">
    <property type="entry name" value="PRK07231.1"/>
    <property type="match status" value="1"/>
</dbReference>
<dbReference type="InterPro" id="IPR036291">
    <property type="entry name" value="NAD(P)-bd_dom_sf"/>
</dbReference>